<evidence type="ECO:0000256" key="2">
    <source>
        <dbReference type="SAM" id="Phobius"/>
    </source>
</evidence>
<dbReference type="EMBL" id="CM026432">
    <property type="protein sequence ID" value="KAG0556584.1"/>
    <property type="molecule type" value="Genomic_DNA"/>
</dbReference>
<feature type="domain" description="TIR" evidence="3">
    <location>
        <begin position="82"/>
        <end position="223"/>
    </location>
</feature>
<dbReference type="PRINTS" id="PR00364">
    <property type="entry name" value="DISEASERSIST"/>
</dbReference>
<keyword evidence="2" id="KW-1133">Transmembrane helix</keyword>
<keyword evidence="2" id="KW-0812">Transmembrane</keyword>
<sequence length="461" mass="52883">MELSISSTLPWLIAVLAIIGGITFFKSAYYPVSQQPDFKESESGRGTRAARDLVKPEPQLKPKLEADLHAKRQHDTDPKLQPKHKIFLSHSGAQKDFVEQLCEDLERFHHFPFFDKREDSLPKGERFPELIFQAAKQCRVAVVVVSEEFLTRTKWPMLELDAFVKAKKERNGYPRILPLFFKLSRAQCRESARRELWLEVWRGWARHDSKIVVEDWVNALNIFGPINGLEYKLEGEVSYRKAARSAIIRLVPPELQFDTTSYQGSDRFCKLIVDKLHEVEASTEYGVRVVGVYGVGGLGKTSVCKALYNSQYAEYDGRVCLVELGGLSPEELQKQVLRELTQLNPELEKDLRGDKVVRLLKERVHKHKVFLAIDNVWDSSVSRDAALTFLQAGFHCDSMVLVTARTRDILVRLDIDENHCIEMPELDKEEATKLFLHHALPYCSQVEGSQREVVEQCVERC</sequence>
<dbReference type="Pfam" id="PF00931">
    <property type="entry name" value="NB-ARC"/>
    <property type="match status" value="1"/>
</dbReference>
<gene>
    <name evidence="4" type="ORF">KC19_11G064900</name>
</gene>
<dbReference type="GO" id="GO:0043531">
    <property type="term" value="F:ADP binding"/>
    <property type="evidence" value="ECO:0007669"/>
    <property type="project" value="InterPro"/>
</dbReference>
<comment type="caution">
    <text evidence="4">The sequence shown here is derived from an EMBL/GenBank/DDBJ whole genome shotgun (WGS) entry which is preliminary data.</text>
</comment>
<feature type="transmembrane region" description="Helical" evidence="2">
    <location>
        <begin position="12"/>
        <end position="32"/>
    </location>
</feature>
<evidence type="ECO:0000313" key="5">
    <source>
        <dbReference type="Proteomes" id="UP000822688"/>
    </source>
</evidence>
<dbReference type="SMART" id="SM00255">
    <property type="entry name" value="TIR"/>
    <property type="match status" value="1"/>
</dbReference>
<dbReference type="SUPFAM" id="SSF52540">
    <property type="entry name" value="P-loop containing nucleoside triphosphate hydrolases"/>
    <property type="match status" value="1"/>
</dbReference>
<dbReference type="PROSITE" id="PS50104">
    <property type="entry name" value="TIR"/>
    <property type="match status" value="1"/>
</dbReference>
<keyword evidence="2" id="KW-0472">Membrane</keyword>
<protein>
    <recommendedName>
        <fullName evidence="3">TIR domain-containing protein</fullName>
    </recommendedName>
</protein>
<keyword evidence="5" id="KW-1185">Reference proteome</keyword>
<accession>A0A8T0GE24</accession>
<evidence type="ECO:0000313" key="4">
    <source>
        <dbReference type="EMBL" id="KAG0556584.1"/>
    </source>
</evidence>
<dbReference type="PANTHER" id="PTHR11017">
    <property type="entry name" value="LEUCINE-RICH REPEAT-CONTAINING PROTEIN"/>
    <property type="match status" value="1"/>
</dbReference>
<proteinExistence type="predicted"/>
<name>A0A8T0GE24_CERPU</name>
<evidence type="ECO:0000256" key="1">
    <source>
        <dbReference type="SAM" id="MobiDB-lite"/>
    </source>
</evidence>
<dbReference type="InterPro" id="IPR035897">
    <property type="entry name" value="Toll_tir_struct_dom_sf"/>
</dbReference>
<dbReference type="Proteomes" id="UP000822688">
    <property type="component" value="Chromosome 11"/>
</dbReference>
<feature type="compositionally biased region" description="Basic and acidic residues" evidence="1">
    <location>
        <begin position="37"/>
        <end position="56"/>
    </location>
</feature>
<dbReference type="GO" id="GO:0006952">
    <property type="term" value="P:defense response"/>
    <property type="evidence" value="ECO:0007669"/>
    <property type="project" value="InterPro"/>
</dbReference>
<dbReference type="Gene3D" id="3.40.50.10140">
    <property type="entry name" value="Toll/interleukin-1 receptor homology (TIR) domain"/>
    <property type="match status" value="1"/>
</dbReference>
<dbReference type="InterPro" id="IPR002182">
    <property type="entry name" value="NB-ARC"/>
</dbReference>
<organism evidence="4 5">
    <name type="scientific">Ceratodon purpureus</name>
    <name type="common">Fire moss</name>
    <name type="synonym">Dicranum purpureum</name>
    <dbReference type="NCBI Taxonomy" id="3225"/>
    <lineage>
        <taxon>Eukaryota</taxon>
        <taxon>Viridiplantae</taxon>
        <taxon>Streptophyta</taxon>
        <taxon>Embryophyta</taxon>
        <taxon>Bryophyta</taxon>
        <taxon>Bryophytina</taxon>
        <taxon>Bryopsida</taxon>
        <taxon>Dicranidae</taxon>
        <taxon>Pseudoditrichales</taxon>
        <taxon>Ditrichaceae</taxon>
        <taxon>Ceratodon</taxon>
    </lineage>
</organism>
<dbReference type="InterPro" id="IPR027417">
    <property type="entry name" value="P-loop_NTPase"/>
</dbReference>
<dbReference type="InterPro" id="IPR044974">
    <property type="entry name" value="Disease_R_plants"/>
</dbReference>
<dbReference type="PANTHER" id="PTHR11017:SF579">
    <property type="entry name" value="TIR DOMAIN-CONTAINING PROTEIN"/>
    <property type="match status" value="1"/>
</dbReference>
<dbReference type="Pfam" id="PF13676">
    <property type="entry name" value="TIR_2"/>
    <property type="match status" value="1"/>
</dbReference>
<dbReference type="GO" id="GO:0007165">
    <property type="term" value="P:signal transduction"/>
    <property type="evidence" value="ECO:0007669"/>
    <property type="project" value="InterPro"/>
</dbReference>
<evidence type="ECO:0000259" key="3">
    <source>
        <dbReference type="PROSITE" id="PS50104"/>
    </source>
</evidence>
<dbReference type="Gene3D" id="3.40.50.300">
    <property type="entry name" value="P-loop containing nucleotide triphosphate hydrolases"/>
    <property type="match status" value="1"/>
</dbReference>
<reference evidence="4 5" key="1">
    <citation type="submission" date="2020-06" db="EMBL/GenBank/DDBJ databases">
        <title>WGS assembly of Ceratodon purpureus strain R40.</title>
        <authorList>
            <person name="Carey S.B."/>
            <person name="Jenkins J."/>
            <person name="Shu S."/>
            <person name="Lovell J.T."/>
            <person name="Sreedasyam A."/>
            <person name="Maumus F."/>
            <person name="Tiley G.P."/>
            <person name="Fernandez-Pozo N."/>
            <person name="Barry K."/>
            <person name="Chen C."/>
            <person name="Wang M."/>
            <person name="Lipzen A."/>
            <person name="Daum C."/>
            <person name="Saski C.A."/>
            <person name="Payton A.C."/>
            <person name="Mcbreen J.C."/>
            <person name="Conrad R.E."/>
            <person name="Kollar L.M."/>
            <person name="Olsson S."/>
            <person name="Huttunen S."/>
            <person name="Landis J.B."/>
            <person name="Wickett N.J."/>
            <person name="Johnson M.G."/>
            <person name="Rensing S.A."/>
            <person name="Grimwood J."/>
            <person name="Schmutz J."/>
            <person name="Mcdaniel S.F."/>
        </authorList>
    </citation>
    <scope>NUCLEOTIDE SEQUENCE [LARGE SCALE GENOMIC DNA]</scope>
    <source>
        <strain evidence="4 5">R40</strain>
    </source>
</reference>
<feature type="region of interest" description="Disordered" evidence="1">
    <location>
        <begin position="36"/>
        <end position="56"/>
    </location>
</feature>
<dbReference type="SUPFAM" id="SSF52200">
    <property type="entry name" value="Toll/Interleukin receptor TIR domain"/>
    <property type="match status" value="1"/>
</dbReference>
<dbReference type="AlphaFoldDB" id="A0A8T0GE24"/>
<dbReference type="InterPro" id="IPR000157">
    <property type="entry name" value="TIR_dom"/>
</dbReference>